<dbReference type="AlphaFoldDB" id="A0A4U1B487"/>
<keyword evidence="1" id="KW-1133">Transmembrane helix</keyword>
<feature type="transmembrane region" description="Helical" evidence="1">
    <location>
        <begin position="93"/>
        <end position="112"/>
    </location>
</feature>
<evidence type="ECO:0000259" key="2">
    <source>
        <dbReference type="Pfam" id="PF11893"/>
    </source>
</evidence>
<dbReference type="OrthoDB" id="236686at2"/>
<dbReference type="InterPro" id="IPR017850">
    <property type="entry name" value="Alkaline_phosphatase_core_sf"/>
</dbReference>
<evidence type="ECO:0000256" key="1">
    <source>
        <dbReference type="SAM" id="Phobius"/>
    </source>
</evidence>
<proteinExistence type="predicted"/>
<feature type="transmembrane region" description="Helical" evidence="1">
    <location>
        <begin position="61"/>
        <end position="81"/>
    </location>
</feature>
<dbReference type="InterPro" id="IPR012159">
    <property type="entry name" value="YejM-like"/>
</dbReference>
<dbReference type="EMBL" id="SWDB01000023">
    <property type="protein sequence ID" value="TKB44901.1"/>
    <property type="molecule type" value="Genomic_DNA"/>
</dbReference>
<comment type="caution">
    <text evidence="3">The sequence shown here is derived from an EMBL/GenBank/DDBJ whole genome shotgun (WGS) entry which is preliminary data.</text>
</comment>
<feature type="domain" description="Inner membrane protein YejM N-terminal" evidence="2">
    <location>
        <begin position="8"/>
        <end position="255"/>
    </location>
</feature>
<reference evidence="3 4" key="1">
    <citation type="submission" date="2019-04" db="EMBL/GenBank/DDBJ databases">
        <title>Thalassotalea guangxiensis sp. nov., isolated from sediment of the coastal wetland.</title>
        <authorList>
            <person name="Zheng S."/>
            <person name="Zhang D."/>
        </authorList>
    </citation>
    <scope>NUCLEOTIDE SEQUENCE [LARGE SCALE GENOMIC DNA]</scope>
    <source>
        <strain evidence="3 4">ZS-4</strain>
    </source>
</reference>
<sequence length="558" mass="63471">MVSTNNSTYSKRLLQLISWGHWFTFFNIIAAIAIAVSYLVVEGMPDGFVASVYMLTTWISHMAFLTFLGFVLLVFPLTLLFPRIRFIRGAASIIFTLVLTLLVIDSISYSQLGYHLNLDSSGKILSLLKEQFRDYQVPFYWIVGVSLLVILAFELIISNYAWKHLKQLQQKAFGRYFTLVWITSFFISHVTHIWADARLQYSVLKQDNMLPLSYPTTAKTLLTKYGLVNKEGYINTLNQPMSFSVKVPQYPKVDSQCQSPAAPTQSVFILLNDSPLTSKQSKRLLRRSVDGGQLVTNQVDASTTNDAWFNLLYSLPTVYQEGILKQQQAPVLFQALANQELNRSLAIIGDEVQTLPVWLSDLFAQTRYFADISPFVTAQKLNNLPTGLYVFYFAEPGDYQFSLFSDALLLAQEQKQNKDIIVVSSLGNKIKESRFISKPGVIIWPEQKKNSITELASHMDIQPTLMRRWLNCELPYDAYASGRDLFDLPIDRVLANTLSDGIVIFQKDKTVFVDQKGNFESYSSQLDTVLSDADDIPRLIEGVKFINQFSKRNELNNK</sequence>
<gene>
    <name evidence="3" type="ORF">E8M12_10370</name>
</gene>
<dbReference type="Proteomes" id="UP000307999">
    <property type="component" value="Unassembled WGS sequence"/>
</dbReference>
<accession>A0A4U1B487</accession>
<dbReference type="Pfam" id="PF11893">
    <property type="entry name" value="DUF3413"/>
    <property type="match status" value="1"/>
</dbReference>
<keyword evidence="1" id="KW-0472">Membrane</keyword>
<feature type="transmembrane region" description="Helical" evidence="1">
    <location>
        <begin position="21"/>
        <end position="41"/>
    </location>
</feature>
<keyword evidence="4" id="KW-1185">Reference proteome</keyword>
<dbReference type="RefSeq" id="WP_136736086.1">
    <property type="nucleotide sequence ID" value="NZ_SWDB01000023.1"/>
</dbReference>
<organism evidence="3 4">
    <name type="scientific">Thalassotalea mangrovi</name>
    <dbReference type="NCBI Taxonomy" id="2572245"/>
    <lineage>
        <taxon>Bacteria</taxon>
        <taxon>Pseudomonadati</taxon>
        <taxon>Pseudomonadota</taxon>
        <taxon>Gammaproteobacteria</taxon>
        <taxon>Alteromonadales</taxon>
        <taxon>Colwelliaceae</taxon>
        <taxon>Thalassotalea</taxon>
    </lineage>
</organism>
<evidence type="ECO:0000313" key="3">
    <source>
        <dbReference type="EMBL" id="TKB44901.1"/>
    </source>
</evidence>
<evidence type="ECO:0000313" key="4">
    <source>
        <dbReference type="Proteomes" id="UP000307999"/>
    </source>
</evidence>
<keyword evidence="1" id="KW-0812">Transmembrane</keyword>
<dbReference type="SUPFAM" id="SSF53649">
    <property type="entry name" value="Alkaline phosphatase-like"/>
    <property type="match status" value="1"/>
</dbReference>
<protein>
    <submittedName>
        <fullName evidence="3">DUF3413 domain-containing protein</fullName>
    </submittedName>
</protein>
<feature type="transmembrane region" description="Helical" evidence="1">
    <location>
        <begin position="173"/>
        <end position="195"/>
    </location>
</feature>
<name>A0A4U1B487_9GAMM</name>
<feature type="transmembrane region" description="Helical" evidence="1">
    <location>
        <begin position="139"/>
        <end position="161"/>
    </location>
</feature>
<dbReference type="InterPro" id="IPR024588">
    <property type="entry name" value="YejM_N"/>
</dbReference>
<dbReference type="PIRSF" id="PIRSF004950">
    <property type="entry name" value="Mmb_sulf_HI0842"/>
    <property type="match status" value="1"/>
</dbReference>